<feature type="domain" description="RNA polymerase sigma-70 region 2" evidence="5">
    <location>
        <begin position="18"/>
        <end position="78"/>
    </location>
</feature>
<evidence type="ECO:0000256" key="3">
    <source>
        <dbReference type="ARBA" id="ARBA00023082"/>
    </source>
</evidence>
<reference evidence="7 8" key="1">
    <citation type="submission" date="2016-01" db="EMBL/GenBank/DDBJ databases">
        <title>Complete genome and mega plasmid sequence of Sphingomonas panacis DCY99 elicits systemic resistance in rice to Xanthomonas oryzae.</title>
        <authorList>
            <person name="Kim Y.J."/>
            <person name="Yang D.C."/>
            <person name="Sing P."/>
        </authorList>
    </citation>
    <scope>NUCLEOTIDE SEQUENCE [LARGE SCALE GENOMIC DNA]</scope>
    <source>
        <strain evidence="7 8">DCY99</strain>
    </source>
</reference>
<comment type="similarity">
    <text evidence="1">Belongs to the sigma-70 factor family. ECF subfamily.</text>
</comment>
<dbReference type="CDD" id="cd06171">
    <property type="entry name" value="Sigma70_r4"/>
    <property type="match status" value="1"/>
</dbReference>
<dbReference type="InterPro" id="IPR013325">
    <property type="entry name" value="RNA_pol_sigma_r2"/>
</dbReference>
<dbReference type="AlphaFoldDB" id="A0A1B3ZCW0"/>
<gene>
    <name evidence="7" type="ORF">AWL63_16210</name>
</gene>
<keyword evidence="3" id="KW-0731">Sigma factor</keyword>
<dbReference type="Proteomes" id="UP000094256">
    <property type="component" value="Chromosome"/>
</dbReference>
<dbReference type="EMBL" id="CP014168">
    <property type="protein sequence ID" value="AOH85269.1"/>
    <property type="molecule type" value="Genomic_DNA"/>
</dbReference>
<dbReference type="NCBIfam" id="TIGR02937">
    <property type="entry name" value="sigma70-ECF"/>
    <property type="match status" value="1"/>
</dbReference>
<dbReference type="InterPro" id="IPR014284">
    <property type="entry name" value="RNA_pol_sigma-70_dom"/>
</dbReference>
<evidence type="ECO:0000256" key="4">
    <source>
        <dbReference type="ARBA" id="ARBA00023163"/>
    </source>
</evidence>
<dbReference type="Gene3D" id="1.10.1740.10">
    <property type="match status" value="1"/>
</dbReference>
<dbReference type="InterPro" id="IPR039425">
    <property type="entry name" value="RNA_pol_sigma-70-like"/>
</dbReference>
<evidence type="ECO:0000313" key="8">
    <source>
        <dbReference type="Proteomes" id="UP000094256"/>
    </source>
</evidence>
<dbReference type="KEGG" id="span:AWL63_16210"/>
<dbReference type="SUPFAM" id="SSF88659">
    <property type="entry name" value="Sigma3 and sigma4 domains of RNA polymerase sigma factors"/>
    <property type="match status" value="1"/>
</dbReference>
<dbReference type="PANTHER" id="PTHR43133:SF63">
    <property type="entry name" value="RNA POLYMERASE SIGMA FACTOR FECI-RELATED"/>
    <property type="match status" value="1"/>
</dbReference>
<dbReference type="SUPFAM" id="SSF88946">
    <property type="entry name" value="Sigma2 domain of RNA polymerase sigma factors"/>
    <property type="match status" value="1"/>
</dbReference>
<accession>A0A1B3ZCW0</accession>
<dbReference type="GO" id="GO:0016987">
    <property type="term" value="F:sigma factor activity"/>
    <property type="evidence" value="ECO:0007669"/>
    <property type="project" value="UniProtKB-KW"/>
</dbReference>
<dbReference type="InterPro" id="IPR007627">
    <property type="entry name" value="RNA_pol_sigma70_r2"/>
</dbReference>
<dbReference type="Pfam" id="PF08281">
    <property type="entry name" value="Sigma70_r4_2"/>
    <property type="match status" value="1"/>
</dbReference>
<evidence type="ECO:0000259" key="5">
    <source>
        <dbReference type="Pfam" id="PF04542"/>
    </source>
</evidence>
<name>A0A1B3ZCW0_9SPHN</name>
<organism evidence="7 8">
    <name type="scientific">Sphingomonas panacis</name>
    <dbReference type="NCBI Taxonomy" id="1560345"/>
    <lineage>
        <taxon>Bacteria</taxon>
        <taxon>Pseudomonadati</taxon>
        <taxon>Pseudomonadota</taxon>
        <taxon>Alphaproteobacteria</taxon>
        <taxon>Sphingomonadales</taxon>
        <taxon>Sphingomonadaceae</taxon>
        <taxon>Sphingomonas</taxon>
    </lineage>
</organism>
<dbReference type="PANTHER" id="PTHR43133">
    <property type="entry name" value="RNA POLYMERASE ECF-TYPE SIGMA FACTO"/>
    <property type="match status" value="1"/>
</dbReference>
<dbReference type="Gene3D" id="1.10.10.10">
    <property type="entry name" value="Winged helix-like DNA-binding domain superfamily/Winged helix DNA-binding domain"/>
    <property type="match status" value="1"/>
</dbReference>
<keyword evidence="8" id="KW-1185">Reference proteome</keyword>
<evidence type="ECO:0000256" key="2">
    <source>
        <dbReference type="ARBA" id="ARBA00023015"/>
    </source>
</evidence>
<dbReference type="STRING" id="1560345.AWL63_16210"/>
<evidence type="ECO:0000256" key="1">
    <source>
        <dbReference type="ARBA" id="ARBA00010641"/>
    </source>
</evidence>
<dbReference type="InterPro" id="IPR013324">
    <property type="entry name" value="RNA_pol_sigma_r3/r4-like"/>
</dbReference>
<feature type="domain" description="RNA polymerase sigma factor 70 region 4 type 2" evidence="6">
    <location>
        <begin position="109"/>
        <end position="160"/>
    </location>
</feature>
<proteinExistence type="inferred from homology"/>
<protein>
    <submittedName>
        <fullName evidence="7">RNA polymerase subunit sigma-70</fullName>
    </submittedName>
</protein>
<evidence type="ECO:0000259" key="6">
    <source>
        <dbReference type="Pfam" id="PF08281"/>
    </source>
</evidence>
<dbReference type="GO" id="GO:0003677">
    <property type="term" value="F:DNA binding"/>
    <property type="evidence" value="ECO:0007669"/>
    <property type="project" value="InterPro"/>
</dbReference>
<sequence length="195" mass="22218">MESVRKRLDWYKATILPHQAALRERVRRILPRRDDLDDLVSEAMTRAFATVEFDHIVHGRAYLFQIARNMIIDEVRRDKIVSLSLVADLDLIAIDSGAEARLQARDELRRLEAIIETLPIQCRRAFILRRVHDKSVQEIADEMGLSVSTVDKHIGRAALKIMQAIGQYEDLGFGWSIQKRRGTASDRPGSSASLS</sequence>
<keyword evidence="2" id="KW-0805">Transcription regulation</keyword>
<dbReference type="InterPro" id="IPR036388">
    <property type="entry name" value="WH-like_DNA-bd_sf"/>
</dbReference>
<dbReference type="Pfam" id="PF04542">
    <property type="entry name" value="Sigma70_r2"/>
    <property type="match status" value="1"/>
</dbReference>
<dbReference type="GO" id="GO:0006352">
    <property type="term" value="P:DNA-templated transcription initiation"/>
    <property type="evidence" value="ECO:0007669"/>
    <property type="project" value="InterPro"/>
</dbReference>
<evidence type="ECO:0000313" key="7">
    <source>
        <dbReference type="EMBL" id="AOH85269.1"/>
    </source>
</evidence>
<keyword evidence="4" id="KW-0804">Transcription</keyword>
<dbReference type="InterPro" id="IPR013249">
    <property type="entry name" value="RNA_pol_sigma70_r4_t2"/>
</dbReference>